<evidence type="ECO:0000313" key="2">
    <source>
        <dbReference type="Proteomes" id="UP001152803"/>
    </source>
</evidence>
<dbReference type="AlphaFoldDB" id="A0A9Q1I238"/>
<proteinExistence type="predicted"/>
<evidence type="ECO:0000313" key="1">
    <source>
        <dbReference type="EMBL" id="KAJ8279392.1"/>
    </source>
</evidence>
<organism evidence="1 2">
    <name type="scientific">Conger conger</name>
    <name type="common">Conger eel</name>
    <name type="synonym">Muraena conger</name>
    <dbReference type="NCBI Taxonomy" id="82655"/>
    <lineage>
        <taxon>Eukaryota</taxon>
        <taxon>Metazoa</taxon>
        <taxon>Chordata</taxon>
        <taxon>Craniata</taxon>
        <taxon>Vertebrata</taxon>
        <taxon>Euteleostomi</taxon>
        <taxon>Actinopterygii</taxon>
        <taxon>Neopterygii</taxon>
        <taxon>Teleostei</taxon>
        <taxon>Anguilliformes</taxon>
        <taxon>Congridae</taxon>
        <taxon>Conger</taxon>
    </lineage>
</organism>
<protein>
    <submittedName>
        <fullName evidence="1">Uncharacterized protein</fullName>
    </submittedName>
</protein>
<accession>A0A9Q1I238</accession>
<reference evidence="1" key="1">
    <citation type="journal article" date="2023" name="Science">
        <title>Genome structures resolve the early diversification of teleost fishes.</title>
        <authorList>
            <person name="Parey E."/>
            <person name="Louis A."/>
            <person name="Montfort J."/>
            <person name="Bouchez O."/>
            <person name="Roques C."/>
            <person name="Iampietro C."/>
            <person name="Lluch J."/>
            <person name="Castinel A."/>
            <person name="Donnadieu C."/>
            <person name="Desvignes T."/>
            <person name="Floi Bucao C."/>
            <person name="Jouanno E."/>
            <person name="Wen M."/>
            <person name="Mejri S."/>
            <person name="Dirks R."/>
            <person name="Jansen H."/>
            <person name="Henkel C."/>
            <person name="Chen W.J."/>
            <person name="Zahm M."/>
            <person name="Cabau C."/>
            <person name="Klopp C."/>
            <person name="Thompson A.W."/>
            <person name="Robinson-Rechavi M."/>
            <person name="Braasch I."/>
            <person name="Lecointre G."/>
            <person name="Bobe J."/>
            <person name="Postlethwait J.H."/>
            <person name="Berthelot C."/>
            <person name="Roest Crollius H."/>
            <person name="Guiguen Y."/>
        </authorList>
    </citation>
    <scope>NUCLEOTIDE SEQUENCE</scope>
    <source>
        <strain evidence="1">Concon-B</strain>
    </source>
</reference>
<name>A0A9Q1I238_CONCO</name>
<dbReference type="Proteomes" id="UP001152803">
    <property type="component" value="Unassembled WGS sequence"/>
</dbReference>
<gene>
    <name evidence="1" type="ORF">COCON_G00064580</name>
</gene>
<keyword evidence="2" id="KW-1185">Reference proteome</keyword>
<comment type="caution">
    <text evidence="1">The sequence shown here is derived from an EMBL/GenBank/DDBJ whole genome shotgun (WGS) entry which is preliminary data.</text>
</comment>
<sequence length="76" mass="8499">MCIFDMTRDQCSVVNVINVTTVEHLPLSTFHVYNDFSISVGTTRFPAGACTTTCRFYLLTSKGKCKGKYFTCSQVN</sequence>
<dbReference type="EMBL" id="JAFJMO010000004">
    <property type="protein sequence ID" value="KAJ8279392.1"/>
    <property type="molecule type" value="Genomic_DNA"/>
</dbReference>